<evidence type="ECO:0000313" key="1">
    <source>
        <dbReference type="EMBL" id="OGD88322.1"/>
    </source>
</evidence>
<evidence type="ECO:0000313" key="2">
    <source>
        <dbReference type="Proteomes" id="UP000178577"/>
    </source>
</evidence>
<comment type="caution">
    <text evidence="1">The sequence shown here is derived from an EMBL/GenBank/DDBJ whole genome shotgun (WGS) entry which is preliminary data.</text>
</comment>
<accession>A0A1F5G8Y3</accession>
<evidence type="ECO:0008006" key="3">
    <source>
        <dbReference type="Google" id="ProtNLM"/>
    </source>
</evidence>
<dbReference type="AlphaFoldDB" id="A0A1F5G8Y3"/>
<reference evidence="1 2" key="1">
    <citation type="journal article" date="2016" name="Nat. Commun.">
        <title>Thousands of microbial genomes shed light on interconnected biogeochemical processes in an aquifer system.</title>
        <authorList>
            <person name="Anantharaman K."/>
            <person name="Brown C.T."/>
            <person name="Hug L.A."/>
            <person name="Sharon I."/>
            <person name="Castelle C.J."/>
            <person name="Probst A.J."/>
            <person name="Thomas B.C."/>
            <person name="Singh A."/>
            <person name="Wilkins M.J."/>
            <person name="Karaoz U."/>
            <person name="Brodie E.L."/>
            <person name="Williams K.H."/>
            <person name="Hubbard S.S."/>
            <person name="Banfield J.F."/>
        </authorList>
    </citation>
    <scope>NUCLEOTIDE SEQUENCE [LARGE SCALE GENOMIC DNA]</scope>
</reference>
<dbReference type="EMBL" id="MFAY01000042">
    <property type="protein sequence ID" value="OGD88322.1"/>
    <property type="molecule type" value="Genomic_DNA"/>
</dbReference>
<dbReference type="Gene3D" id="3.10.450.530">
    <property type="entry name" value="Ribonuclease toxin, BrnT, of type II toxin-antitoxin system"/>
    <property type="match status" value="1"/>
</dbReference>
<dbReference type="Proteomes" id="UP000178577">
    <property type="component" value="Unassembled WGS sequence"/>
</dbReference>
<gene>
    <name evidence="1" type="ORF">A2693_01745</name>
</gene>
<proteinExistence type="predicted"/>
<dbReference type="InterPro" id="IPR038573">
    <property type="entry name" value="BrnT_sf"/>
</dbReference>
<organism evidence="1 2">
    <name type="scientific">Candidatus Curtissbacteria bacterium RIFCSPHIGHO2_01_FULL_40_12</name>
    <dbReference type="NCBI Taxonomy" id="1797710"/>
    <lineage>
        <taxon>Bacteria</taxon>
        <taxon>Candidatus Curtissiibacteriota</taxon>
    </lineage>
</organism>
<name>A0A1F5G8Y3_9BACT</name>
<sequence length="92" mass="10735">MVIKELIWNKRNLEHIKKHNVTVDEVESIARKIVVHKKAKQGRYSIVGRVGSRIITVIINRIGPGIYYPVTARDAAKKERKRIYEKEKKQIS</sequence>
<protein>
    <recommendedName>
        <fullName evidence="3">Toxin</fullName>
    </recommendedName>
</protein>